<organism evidence="5 7">
    <name type="scientific">Candidatus Liberibacter solanacearum</name>
    <dbReference type="NCBI Taxonomy" id="556287"/>
    <lineage>
        <taxon>Bacteria</taxon>
        <taxon>Pseudomonadati</taxon>
        <taxon>Pseudomonadota</taxon>
        <taxon>Alphaproteobacteria</taxon>
        <taxon>Hyphomicrobiales</taxon>
        <taxon>Rhizobiaceae</taxon>
        <taxon>Liberibacter</taxon>
    </lineage>
</organism>
<dbReference type="Proteomes" id="UP000033731">
    <property type="component" value="Unassembled WGS sequence"/>
</dbReference>
<dbReference type="GO" id="GO:0046872">
    <property type="term" value="F:metal ion binding"/>
    <property type="evidence" value="ECO:0007669"/>
    <property type="project" value="TreeGrafter"/>
</dbReference>
<evidence type="ECO:0000256" key="3">
    <source>
        <dbReference type="HAMAP-Rule" id="MF_00580"/>
    </source>
</evidence>
<reference evidence="5 7" key="1">
    <citation type="journal article" date="2015" name="Phytopathology">
        <title>Genomes of Candidatus Liberibacter solanacearum haplotype A from New Zealand and the USA suggest significant genome plasticity in the species.</title>
        <authorList>
            <person name="Thompson S.M."/>
            <person name="Johnson C.P."/>
            <person name="Lu A.Y."/>
            <person name="Frampton R.A."/>
            <person name="Sullivan K.L."/>
            <person name="Fiers M.W."/>
            <person name="Crowhurst R.N."/>
            <person name="Pitman A.R."/>
            <person name="Scott I."/>
            <person name="Gudmestad N.C."/>
            <person name="Smith G.R."/>
        </authorList>
    </citation>
    <scope>NUCLEOTIDE SEQUENCE [LARGE SCALE GENOMIC DNA]</scope>
    <source>
        <strain evidence="5 7">LsoNZ1</strain>
    </source>
</reference>
<comment type="subcellular location">
    <subcellularLocation>
        <location evidence="3">Cytoplasm</location>
    </subcellularLocation>
</comment>
<comment type="function">
    <text evidence="3 4">Together with the chaperonin GroEL, plays an essential role in assisting protein folding. The GroEL-GroES system forms a nano-cage that allows encapsulation of the non-native substrate proteins and provides a physical environment optimized to promote and accelerate protein folding. GroES binds to the apical surface of the GroEL ring, thereby capping the opening of the GroEL channel.</text>
</comment>
<dbReference type="AlphaFoldDB" id="A0A095A0E5"/>
<comment type="similarity">
    <text evidence="1 3 4">Belongs to the GroES chaperonin family.</text>
</comment>
<dbReference type="GO" id="GO:0051087">
    <property type="term" value="F:protein-folding chaperone binding"/>
    <property type="evidence" value="ECO:0007669"/>
    <property type="project" value="TreeGrafter"/>
</dbReference>
<dbReference type="InterPro" id="IPR037124">
    <property type="entry name" value="Chaperonin_GroES_sf"/>
</dbReference>
<protein>
    <recommendedName>
        <fullName evidence="3">Co-chaperonin GroES</fullName>
    </recommendedName>
    <alternativeName>
        <fullName evidence="3">10 kDa chaperonin</fullName>
    </alternativeName>
    <alternativeName>
        <fullName evidence="3">Chaperonin-10</fullName>
        <shortName evidence="3">Cpn10</shortName>
    </alternativeName>
</protein>
<dbReference type="InterPro" id="IPR011032">
    <property type="entry name" value="GroES-like_sf"/>
</dbReference>
<dbReference type="Gene3D" id="2.30.33.40">
    <property type="entry name" value="GroES chaperonin"/>
    <property type="match status" value="1"/>
</dbReference>
<dbReference type="FunFam" id="2.30.33.40:FF:000001">
    <property type="entry name" value="10 kDa chaperonin"/>
    <property type="match status" value="1"/>
</dbReference>
<comment type="subunit">
    <text evidence="3">Heptamer of 7 subunits arranged in a ring. Interacts with the chaperonin GroEL.</text>
</comment>
<dbReference type="GeneID" id="96886418"/>
<dbReference type="EMBL" id="JMTK01000005">
    <property type="protein sequence ID" value="KJZ81347.1"/>
    <property type="molecule type" value="Genomic_DNA"/>
</dbReference>
<dbReference type="HAMAP" id="MF_00580">
    <property type="entry name" value="CH10"/>
    <property type="match status" value="1"/>
</dbReference>
<keyword evidence="7" id="KW-1185">Reference proteome</keyword>
<evidence type="ECO:0000313" key="5">
    <source>
        <dbReference type="EMBL" id="KJZ81347.1"/>
    </source>
</evidence>
<dbReference type="Proteomes" id="UP000189542">
    <property type="component" value="Unassembled WGS sequence"/>
</dbReference>
<dbReference type="PATRIC" id="fig|556287.8.peg.1237"/>
<dbReference type="CDD" id="cd00320">
    <property type="entry name" value="cpn10"/>
    <property type="match status" value="1"/>
</dbReference>
<dbReference type="PANTHER" id="PTHR10772:SF58">
    <property type="entry name" value="CO-CHAPERONIN GROES"/>
    <property type="match status" value="1"/>
</dbReference>
<evidence type="ECO:0000256" key="1">
    <source>
        <dbReference type="ARBA" id="ARBA00006975"/>
    </source>
</evidence>
<dbReference type="GO" id="GO:0005737">
    <property type="term" value="C:cytoplasm"/>
    <property type="evidence" value="ECO:0007669"/>
    <property type="project" value="UniProtKB-SubCell"/>
</dbReference>
<dbReference type="SMART" id="SM00883">
    <property type="entry name" value="Cpn10"/>
    <property type="match status" value="1"/>
</dbReference>
<dbReference type="GO" id="GO:0005524">
    <property type="term" value="F:ATP binding"/>
    <property type="evidence" value="ECO:0007669"/>
    <property type="project" value="InterPro"/>
</dbReference>
<dbReference type="OrthoDB" id="9806791at2"/>
<keyword evidence="5" id="KW-0346">Stress response</keyword>
<proteinExistence type="inferred from homology"/>
<dbReference type="RefSeq" id="WP_013462385.1">
    <property type="nucleotide sequence ID" value="NZ_CAXYJJ010000053.1"/>
</dbReference>
<dbReference type="GO" id="GO:0051082">
    <property type="term" value="F:unfolded protein binding"/>
    <property type="evidence" value="ECO:0007669"/>
    <property type="project" value="TreeGrafter"/>
</dbReference>
<evidence type="ECO:0000313" key="6">
    <source>
        <dbReference type="EMBL" id="ONI58810.1"/>
    </source>
</evidence>
<dbReference type="EMBL" id="LVWB01000013">
    <property type="protein sequence ID" value="ONI58810.1"/>
    <property type="molecule type" value="Genomic_DNA"/>
</dbReference>
<accession>A0A095A0E5</accession>
<comment type="caution">
    <text evidence="5">The sequence shown here is derived from an EMBL/GenBank/DDBJ whole genome shotgun (WGS) entry which is preliminary data.</text>
</comment>
<evidence type="ECO:0000256" key="2">
    <source>
        <dbReference type="ARBA" id="ARBA00023186"/>
    </source>
</evidence>
<dbReference type="PANTHER" id="PTHR10772">
    <property type="entry name" value="10 KDA HEAT SHOCK PROTEIN"/>
    <property type="match status" value="1"/>
</dbReference>
<keyword evidence="2 3" id="KW-0143">Chaperone</keyword>
<dbReference type="Pfam" id="PF00166">
    <property type="entry name" value="Cpn10"/>
    <property type="match status" value="1"/>
</dbReference>
<sequence length="107" mass="11645">MVDKRYLRPSRGRVVIRRLQSETMTESGLIIPDTVSEKPSACGGEVVWVGAGVTDQSGKVIEPEVKPGDVVLFGKWSGTEIKLGSDEEYLVMQESDIIGVVVGDRPK</sequence>
<keyword evidence="3" id="KW-0963">Cytoplasm</keyword>
<evidence type="ECO:0000256" key="4">
    <source>
        <dbReference type="RuleBase" id="RU000535"/>
    </source>
</evidence>
<dbReference type="InterPro" id="IPR020818">
    <property type="entry name" value="Chaperonin_GroES"/>
</dbReference>
<evidence type="ECO:0000313" key="8">
    <source>
        <dbReference type="Proteomes" id="UP000189542"/>
    </source>
</evidence>
<reference evidence="6 8" key="2">
    <citation type="journal article" date="2017" name="PLoS ONE">
        <title>Genomic sequence of 'Candidatus Liberibacter solanacearum' haplotype C and its comparison with haplotype A and B genomes.</title>
        <authorList>
            <person name="Wang J."/>
            <person name="Haapalainen M."/>
            <person name="Schott T."/>
            <person name="Thompson S.M."/>
            <person name="Smith G.R."/>
            <person name="Nissinen A.I."/>
            <person name="Pirhonen M."/>
        </authorList>
    </citation>
    <scope>NUCLEOTIDE SEQUENCE [LARGE SCALE GENOMIC DNA]</scope>
    <source>
        <strain evidence="6 8">FIN111</strain>
    </source>
</reference>
<dbReference type="SUPFAM" id="SSF50129">
    <property type="entry name" value="GroES-like"/>
    <property type="match status" value="1"/>
</dbReference>
<gene>
    <name evidence="3" type="primary">groES</name>
    <name evidence="3" type="synonym">groS</name>
    <name evidence="6" type="ORF">AYO25_04410</name>
    <name evidence="5" type="ORF">DJ66_1239</name>
</gene>
<name>A0A095A0E5_9HYPH</name>
<dbReference type="GO" id="GO:0044183">
    <property type="term" value="F:protein folding chaperone"/>
    <property type="evidence" value="ECO:0007669"/>
    <property type="project" value="InterPro"/>
</dbReference>
<dbReference type="PRINTS" id="PR00297">
    <property type="entry name" value="CHAPERONIN10"/>
</dbReference>
<evidence type="ECO:0000313" key="7">
    <source>
        <dbReference type="Proteomes" id="UP000033731"/>
    </source>
</evidence>